<gene>
    <name evidence="3" type="ORF">NE619_04655</name>
</gene>
<dbReference type="PANTHER" id="PTHR21198">
    <property type="entry name" value="GLUTAMATE RACEMASE"/>
    <property type="match status" value="1"/>
</dbReference>
<keyword evidence="4" id="KW-1185">Reference proteome</keyword>
<dbReference type="EMBL" id="JANFXK010000003">
    <property type="protein sequence ID" value="MCQ4636008.1"/>
    <property type="molecule type" value="Genomic_DNA"/>
</dbReference>
<name>A0ABT1RLG1_9FIRM</name>
<dbReference type="InterPro" id="IPR001920">
    <property type="entry name" value="Asp/Glu_race"/>
</dbReference>
<evidence type="ECO:0000256" key="2">
    <source>
        <dbReference type="ARBA" id="ARBA00023235"/>
    </source>
</evidence>
<dbReference type="GO" id="GO:0016853">
    <property type="term" value="F:isomerase activity"/>
    <property type="evidence" value="ECO:0007669"/>
    <property type="project" value="UniProtKB-KW"/>
</dbReference>
<dbReference type="EC" id="5.1.1.-" evidence="3"/>
<evidence type="ECO:0000313" key="3">
    <source>
        <dbReference type="EMBL" id="MCQ4636008.1"/>
    </source>
</evidence>
<keyword evidence="2 3" id="KW-0413">Isomerase</keyword>
<comment type="similarity">
    <text evidence="1">Belongs to the aspartate/glutamate racemases family.</text>
</comment>
<dbReference type="InterPro" id="IPR004380">
    <property type="entry name" value="Asp_race"/>
</dbReference>
<dbReference type="NCBIfam" id="TIGR00035">
    <property type="entry name" value="asp_race"/>
    <property type="match status" value="1"/>
</dbReference>
<organism evidence="3 4">
    <name type="scientific">Anaerovorax odorimutans</name>
    <dbReference type="NCBI Taxonomy" id="109327"/>
    <lineage>
        <taxon>Bacteria</taxon>
        <taxon>Bacillati</taxon>
        <taxon>Bacillota</taxon>
        <taxon>Clostridia</taxon>
        <taxon>Peptostreptococcales</taxon>
        <taxon>Anaerovoracaceae</taxon>
        <taxon>Anaerovorax</taxon>
    </lineage>
</organism>
<dbReference type="RefSeq" id="WP_256131191.1">
    <property type="nucleotide sequence ID" value="NZ_JANFXK010000003.1"/>
</dbReference>
<dbReference type="Proteomes" id="UP001524502">
    <property type="component" value="Unassembled WGS sequence"/>
</dbReference>
<dbReference type="PANTHER" id="PTHR21198:SF7">
    <property type="entry name" value="ASPARTATE-GLUTAMATE RACEMASE FAMILY"/>
    <property type="match status" value="1"/>
</dbReference>
<evidence type="ECO:0000256" key="1">
    <source>
        <dbReference type="ARBA" id="ARBA00007847"/>
    </source>
</evidence>
<comment type="caution">
    <text evidence="3">The sequence shown here is derived from an EMBL/GenBank/DDBJ whole genome shotgun (WGS) entry which is preliminary data.</text>
</comment>
<dbReference type="InterPro" id="IPR015942">
    <property type="entry name" value="Asp/Glu/hydantoin_racemase"/>
</dbReference>
<dbReference type="SUPFAM" id="SSF53681">
    <property type="entry name" value="Aspartate/glutamate racemase"/>
    <property type="match status" value="2"/>
</dbReference>
<proteinExistence type="inferred from homology"/>
<evidence type="ECO:0000313" key="4">
    <source>
        <dbReference type="Proteomes" id="UP001524502"/>
    </source>
</evidence>
<dbReference type="Gene3D" id="3.40.50.1860">
    <property type="match status" value="2"/>
</dbReference>
<sequence>MKDKNKVLGVIGGMGPLATQLFYKMMIENTQAHRDQEHINMVILNHATMPDRTQAIMDDELDDLLTRLTEDAETLEKSGADYIAIPCNTCHVLIDELQEKTSLPLVNMIKAAARQIEETHGKGARVGIMATDGTVKMGLYQKECEARGLVPIIPSPENQKRVMKIIYDGIKDGGPIDYDDFETVETEFRDQECDCVIMACTELSCFKEQYELSDYFVDAMEAMAKEAIVLCDKKLRRNDK</sequence>
<reference evidence="3 4" key="1">
    <citation type="submission" date="2022-06" db="EMBL/GenBank/DDBJ databases">
        <title>Isolation of gut microbiota from human fecal samples.</title>
        <authorList>
            <person name="Pamer E.G."/>
            <person name="Barat B."/>
            <person name="Waligurski E."/>
            <person name="Medina S."/>
            <person name="Paddock L."/>
            <person name="Mostad J."/>
        </authorList>
    </citation>
    <scope>NUCLEOTIDE SEQUENCE [LARGE SCALE GENOMIC DNA]</scope>
    <source>
        <strain evidence="3 4">SL.3.17</strain>
    </source>
</reference>
<protein>
    <submittedName>
        <fullName evidence="3">Amino acid racemase</fullName>
        <ecNumber evidence="3">5.1.1.-</ecNumber>
    </submittedName>
</protein>
<dbReference type="Pfam" id="PF01177">
    <property type="entry name" value="Asp_Glu_race"/>
    <property type="match status" value="1"/>
</dbReference>
<accession>A0ABT1RLG1</accession>